<evidence type="ECO:0000313" key="1">
    <source>
        <dbReference type="EMBL" id="KKL67068.1"/>
    </source>
</evidence>
<dbReference type="EMBL" id="LAZR01026996">
    <property type="protein sequence ID" value="KKL67068.1"/>
    <property type="molecule type" value="Genomic_DNA"/>
</dbReference>
<dbReference type="AlphaFoldDB" id="A0A0F9DYZ9"/>
<reference evidence="1" key="1">
    <citation type="journal article" date="2015" name="Nature">
        <title>Complex archaea that bridge the gap between prokaryotes and eukaryotes.</title>
        <authorList>
            <person name="Spang A."/>
            <person name="Saw J.H."/>
            <person name="Jorgensen S.L."/>
            <person name="Zaremba-Niedzwiedzka K."/>
            <person name="Martijn J."/>
            <person name="Lind A.E."/>
            <person name="van Eijk R."/>
            <person name="Schleper C."/>
            <person name="Guy L."/>
            <person name="Ettema T.J."/>
        </authorList>
    </citation>
    <scope>NUCLEOTIDE SEQUENCE</scope>
</reference>
<accession>A0A0F9DYZ9</accession>
<sequence length="81" mass="9051">MATIFNDIGQPSTKPCAGGFFRECDRNDYASWYRMAQELDAQLSIVEESGDVAQKANATAQRLIFATFPKPGFLATTRDWI</sequence>
<organism evidence="1">
    <name type="scientific">marine sediment metagenome</name>
    <dbReference type="NCBI Taxonomy" id="412755"/>
    <lineage>
        <taxon>unclassified sequences</taxon>
        <taxon>metagenomes</taxon>
        <taxon>ecological metagenomes</taxon>
    </lineage>
</organism>
<name>A0A0F9DYZ9_9ZZZZ</name>
<gene>
    <name evidence="1" type="ORF">LCGC14_2138660</name>
</gene>
<comment type="caution">
    <text evidence="1">The sequence shown here is derived from an EMBL/GenBank/DDBJ whole genome shotgun (WGS) entry which is preliminary data.</text>
</comment>
<proteinExistence type="predicted"/>
<protein>
    <submittedName>
        <fullName evidence="1">Uncharacterized protein</fullName>
    </submittedName>
</protein>